<evidence type="ECO:0000256" key="1">
    <source>
        <dbReference type="SAM" id="MobiDB-lite"/>
    </source>
</evidence>
<name>X1FYB6_9ZZZZ</name>
<comment type="caution">
    <text evidence="2">The sequence shown here is derived from an EMBL/GenBank/DDBJ whole genome shotgun (WGS) entry which is preliminary data.</text>
</comment>
<sequence>MTEFKRVKCPQCGNENPRKLHEEPDRNNVLYYSIGKANSAYR</sequence>
<proteinExistence type="predicted"/>
<evidence type="ECO:0000313" key="2">
    <source>
        <dbReference type="EMBL" id="GAH49967.1"/>
    </source>
</evidence>
<feature type="region of interest" description="Disordered" evidence="1">
    <location>
        <begin position="1"/>
        <end position="24"/>
    </location>
</feature>
<gene>
    <name evidence="2" type="ORF">S03H2_29616</name>
</gene>
<reference evidence="2" key="1">
    <citation type="journal article" date="2014" name="Front. Microbiol.">
        <title>High frequency of phylogenetically diverse reductive dehalogenase-homologous genes in deep subseafloor sedimentary metagenomes.</title>
        <authorList>
            <person name="Kawai M."/>
            <person name="Futagami T."/>
            <person name="Toyoda A."/>
            <person name="Takaki Y."/>
            <person name="Nishi S."/>
            <person name="Hori S."/>
            <person name="Arai W."/>
            <person name="Tsubouchi T."/>
            <person name="Morono Y."/>
            <person name="Uchiyama I."/>
            <person name="Ito T."/>
            <person name="Fujiyama A."/>
            <person name="Inagaki F."/>
            <person name="Takami H."/>
        </authorList>
    </citation>
    <scope>NUCLEOTIDE SEQUENCE</scope>
    <source>
        <strain evidence="2">Expedition CK06-06</strain>
    </source>
</reference>
<accession>X1FYB6</accession>
<protein>
    <submittedName>
        <fullName evidence="2">Uncharacterized protein</fullName>
    </submittedName>
</protein>
<organism evidence="2">
    <name type="scientific">marine sediment metagenome</name>
    <dbReference type="NCBI Taxonomy" id="412755"/>
    <lineage>
        <taxon>unclassified sequences</taxon>
        <taxon>metagenomes</taxon>
        <taxon>ecological metagenomes</taxon>
    </lineage>
</organism>
<dbReference type="AlphaFoldDB" id="X1FYB6"/>
<dbReference type="EMBL" id="BARU01017886">
    <property type="protein sequence ID" value="GAH49967.1"/>
    <property type="molecule type" value="Genomic_DNA"/>
</dbReference>